<reference evidence="13" key="2">
    <citation type="submission" date="2015-07" db="EMBL/GenBank/DDBJ databases">
        <authorList>
            <person name="Noorani M."/>
        </authorList>
    </citation>
    <scope>NUCLEOTIDE SEQUENCE</scope>
    <source>
        <strain evidence="13">Yugu1</strain>
    </source>
</reference>
<organism evidence="13">
    <name type="scientific">Setaria italica</name>
    <name type="common">Foxtail millet</name>
    <name type="synonym">Panicum italicum</name>
    <dbReference type="NCBI Taxonomy" id="4555"/>
    <lineage>
        <taxon>Eukaryota</taxon>
        <taxon>Viridiplantae</taxon>
        <taxon>Streptophyta</taxon>
        <taxon>Embryophyta</taxon>
        <taxon>Tracheophyta</taxon>
        <taxon>Spermatophyta</taxon>
        <taxon>Magnoliopsida</taxon>
        <taxon>Liliopsida</taxon>
        <taxon>Poales</taxon>
        <taxon>Poaceae</taxon>
        <taxon>PACMAD clade</taxon>
        <taxon>Panicoideae</taxon>
        <taxon>Panicodae</taxon>
        <taxon>Paniceae</taxon>
        <taxon>Cenchrinae</taxon>
        <taxon>Setaria</taxon>
    </lineage>
</organism>
<dbReference type="Gene3D" id="3.10.20.90">
    <property type="entry name" value="Phosphatidylinositol 3-kinase Catalytic Subunit, Chain A, domain 1"/>
    <property type="match status" value="1"/>
</dbReference>
<evidence type="ECO:0000256" key="4">
    <source>
        <dbReference type="ARBA" id="ARBA00011726"/>
    </source>
</evidence>
<evidence type="ECO:0000256" key="7">
    <source>
        <dbReference type="ARBA" id="ARBA00023163"/>
    </source>
</evidence>
<evidence type="ECO:0000256" key="2">
    <source>
        <dbReference type="ARBA" id="ARBA00004123"/>
    </source>
</evidence>
<evidence type="ECO:0000256" key="6">
    <source>
        <dbReference type="ARBA" id="ARBA00023015"/>
    </source>
</evidence>
<dbReference type="GO" id="GO:0005634">
    <property type="term" value="C:nucleus"/>
    <property type="evidence" value="ECO:0007669"/>
    <property type="project" value="UniProtKB-SubCell"/>
</dbReference>
<dbReference type="InterPro" id="IPR003311">
    <property type="entry name" value="AUX_IAA"/>
</dbReference>
<evidence type="ECO:0000256" key="1">
    <source>
        <dbReference type="ARBA" id="ARBA00002159"/>
    </source>
</evidence>
<dbReference type="EMBL" id="CM003532">
    <property type="protein sequence ID" value="RCV23799.1"/>
    <property type="molecule type" value="Genomic_DNA"/>
</dbReference>
<dbReference type="InterPro" id="IPR053793">
    <property type="entry name" value="PB1-like"/>
</dbReference>
<dbReference type="PANTHER" id="PTHR31734:SF94">
    <property type="entry name" value="AUXIN-RESPONSIVE PROTEIN IAA30"/>
    <property type="match status" value="1"/>
</dbReference>
<keyword evidence="6 10" id="KW-0805">Transcription regulation</keyword>
<evidence type="ECO:0000313" key="13">
    <source>
        <dbReference type="EMBL" id="RCV23799.1"/>
    </source>
</evidence>
<feature type="region of interest" description="Disordered" evidence="11">
    <location>
        <begin position="155"/>
        <end position="186"/>
    </location>
</feature>
<dbReference type="STRING" id="4555.A0A368R0S7"/>
<dbReference type="SUPFAM" id="SSF54277">
    <property type="entry name" value="CAD &amp; PB1 domains"/>
    <property type="match status" value="1"/>
</dbReference>
<evidence type="ECO:0000256" key="5">
    <source>
        <dbReference type="ARBA" id="ARBA00022491"/>
    </source>
</evidence>
<feature type="domain" description="PB1" evidence="12">
    <location>
        <begin position="246"/>
        <end position="340"/>
    </location>
</feature>
<feature type="compositionally biased region" description="Polar residues" evidence="11">
    <location>
        <begin position="170"/>
        <end position="180"/>
    </location>
</feature>
<dbReference type="Pfam" id="PF02309">
    <property type="entry name" value="AUX_IAA"/>
    <property type="match status" value="1"/>
</dbReference>
<keyword evidence="5 10" id="KW-0678">Repressor</keyword>
<comment type="subcellular location">
    <subcellularLocation>
        <location evidence="2 10">Nucleus</location>
    </subcellularLocation>
</comment>
<keyword evidence="9 10" id="KW-0927">Auxin signaling pathway</keyword>
<keyword evidence="8 10" id="KW-0539">Nucleus</keyword>
<dbReference type="GO" id="GO:0009734">
    <property type="term" value="P:auxin-activated signaling pathway"/>
    <property type="evidence" value="ECO:0007669"/>
    <property type="project" value="UniProtKB-UniRule"/>
</dbReference>
<dbReference type="OrthoDB" id="652411at2759"/>
<dbReference type="PANTHER" id="PTHR31734">
    <property type="entry name" value="AUXIN-RESPONSIVE PROTEIN IAA17"/>
    <property type="match status" value="1"/>
</dbReference>
<evidence type="ECO:0000256" key="8">
    <source>
        <dbReference type="ARBA" id="ARBA00023242"/>
    </source>
</evidence>
<comment type="similarity">
    <text evidence="3 10">Belongs to the Aux/IAA family.</text>
</comment>
<comment type="subunit">
    <text evidence="4 10">Homodimers and heterodimers.</text>
</comment>
<evidence type="ECO:0000256" key="3">
    <source>
        <dbReference type="ARBA" id="ARBA00006728"/>
    </source>
</evidence>
<name>A0A368R0S7_SETIT</name>
<protein>
    <recommendedName>
        <fullName evidence="10">Auxin-responsive protein</fullName>
    </recommendedName>
</protein>
<comment type="function">
    <text evidence="1 10">Aux/IAA proteins are short-lived transcriptional factors that function as repressors of early auxin response genes at low auxin concentrations.</text>
</comment>
<sequence length="341" mass="38042">MWAMESSGPGRRVRWFRFAERRKATHRLARNGMGLDRLFTPITYKKKPLGVFFSNTKHMQKEGKHSSTTSLSCAHVFFSSILWLCQPLSSHRPLYIHRSLALLLSPFPSCLLTISCEIHSTPLPVSTSLPSYLGFVQLTAASVCTPGSMAECKRGDGGGMSPSSSMDSSTHPVLSTTSSGCRPASRRDLSTDLQLGLSLSPASSSLLVAETKSIPSTPRNQVLPDWPPIKPFLRSALTASARRRRTLFVKVYMEGVPIGRKLDLLLLDGYDSLLAKLRHMFKTPITYADVMEYHQRIPREKAAHVLTYEDQDGDWMMVGDVPWELFLASVKKLRIARTDKC</sequence>
<gene>
    <name evidence="13" type="ORF">SETIT_5G033700v2</name>
</gene>
<dbReference type="InterPro" id="IPR033389">
    <property type="entry name" value="AUX/IAA_dom"/>
</dbReference>
<evidence type="ECO:0000256" key="9">
    <source>
        <dbReference type="ARBA" id="ARBA00023294"/>
    </source>
</evidence>
<dbReference type="PROSITE" id="PS51745">
    <property type="entry name" value="PB1"/>
    <property type="match status" value="1"/>
</dbReference>
<evidence type="ECO:0000259" key="12">
    <source>
        <dbReference type="PROSITE" id="PS51745"/>
    </source>
</evidence>
<dbReference type="AlphaFoldDB" id="A0A368R0S7"/>
<dbReference type="GO" id="GO:0006355">
    <property type="term" value="P:regulation of DNA-templated transcription"/>
    <property type="evidence" value="ECO:0007669"/>
    <property type="project" value="InterPro"/>
</dbReference>
<evidence type="ECO:0000256" key="10">
    <source>
        <dbReference type="RuleBase" id="RU004549"/>
    </source>
</evidence>
<proteinExistence type="inferred from homology"/>
<accession>A0A368R0S7</accession>
<evidence type="ECO:0000256" key="11">
    <source>
        <dbReference type="SAM" id="MobiDB-lite"/>
    </source>
</evidence>
<reference evidence="13" key="1">
    <citation type="journal article" date="2012" name="Nat. Biotechnol.">
        <title>Reference genome sequence of the model plant Setaria.</title>
        <authorList>
            <person name="Bennetzen J.L."/>
            <person name="Schmutz J."/>
            <person name="Wang H."/>
            <person name="Percifield R."/>
            <person name="Hawkins J."/>
            <person name="Pontaroli A.C."/>
            <person name="Estep M."/>
            <person name="Feng L."/>
            <person name="Vaughn J.N."/>
            <person name="Grimwood J."/>
            <person name="Jenkins J."/>
            <person name="Barry K."/>
            <person name="Lindquist E."/>
            <person name="Hellsten U."/>
            <person name="Deshpande S."/>
            <person name="Wang X."/>
            <person name="Wu X."/>
            <person name="Mitros T."/>
            <person name="Triplett J."/>
            <person name="Yang X."/>
            <person name="Ye C.Y."/>
            <person name="Mauro-Herrera M."/>
            <person name="Wang L."/>
            <person name="Li P."/>
            <person name="Sharma M."/>
            <person name="Sharma R."/>
            <person name="Ronald P.C."/>
            <person name="Panaud O."/>
            <person name="Kellogg E.A."/>
            <person name="Brutnell T.P."/>
            <person name="Doust A.N."/>
            <person name="Tuskan G.A."/>
            <person name="Rokhsar D."/>
            <person name="Devos K.M."/>
        </authorList>
    </citation>
    <scope>NUCLEOTIDE SEQUENCE [LARGE SCALE GENOMIC DNA]</scope>
    <source>
        <strain evidence="13">Yugu1</strain>
    </source>
</reference>
<keyword evidence="7 10" id="KW-0804">Transcription</keyword>